<reference evidence="3 4" key="1">
    <citation type="submission" date="2024-06" db="EMBL/GenBank/DDBJ databases">
        <authorList>
            <person name="Chen R.Y."/>
        </authorList>
    </citation>
    <scope>NUCLEOTIDE SEQUENCE [LARGE SCALE GENOMIC DNA]</scope>
    <source>
        <strain evidence="3 4">D2</strain>
    </source>
</reference>
<evidence type="ECO:0000313" key="3">
    <source>
        <dbReference type="EMBL" id="MER2494382.1"/>
    </source>
</evidence>
<dbReference type="InterPro" id="IPR003767">
    <property type="entry name" value="Malate/L-lactate_DH-like"/>
</dbReference>
<evidence type="ECO:0000256" key="2">
    <source>
        <dbReference type="ARBA" id="ARBA00023002"/>
    </source>
</evidence>
<evidence type="ECO:0000313" key="4">
    <source>
        <dbReference type="Proteomes" id="UP001467690"/>
    </source>
</evidence>
<dbReference type="PANTHER" id="PTHR11091:SF0">
    <property type="entry name" value="MALATE DEHYDROGENASE"/>
    <property type="match status" value="1"/>
</dbReference>
<evidence type="ECO:0000256" key="1">
    <source>
        <dbReference type="ARBA" id="ARBA00006056"/>
    </source>
</evidence>
<organism evidence="3 4">
    <name type="scientific">Catenovulum sediminis</name>
    <dbReference type="NCBI Taxonomy" id="1740262"/>
    <lineage>
        <taxon>Bacteria</taxon>
        <taxon>Pseudomonadati</taxon>
        <taxon>Pseudomonadota</taxon>
        <taxon>Gammaproteobacteria</taxon>
        <taxon>Alteromonadales</taxon>
        <taxon>Alteromonadaceae</taxon>
        <taxon>Catenovulum</taxon>
    </lineage>
</organism>
<accession>A0ABV1RNT6</accession>
<dbReference type="Proteomes" id="UP001467690">
    <property type="component" value="Unassembled WGS sequence"/>
</dbReference>
<proteinExistence type="inferred from homology"/>
<dbReference type="Gene3D" id="3.30.1370.60">
    <property type="entry name" value="Hypothetical oxidoreductase yiak, domain 2"/>
    <property type="match status" value="1"/>
</dbReference>
<dbReference type="InterPro" id="IPR043143">
    <property type="entry name" value="Mal/L-sulf/L-lact_DH-like_NADP"/>
</dbReference>
<dbReference type="SUPFAM" id="SSF89733">
    <property type="entry name" value="L-sulfolactate dehydrogenase-like"/>
    <property type="match status" value="1"/>
</dbReference>
<dbReference type="PANTHER" id="PTHR11091">
    <property type="entry name" value="OXIDOREDUCTASE-RELATED"/>
    <property type="match status" value="1"/>
</dbReference>
<keyword evidence="4" id="KW-1185">Reference proteome</keyword>
<protein>
    <submittedName>
        <fullName evidence="3">Ldh family oxidoreductase</fullName>
    </submittedName>
</protein>
<dbReference type="RefSeq" id="WP_185976807.1">
    <property type="nucleotide sequence ID" value="NZ_CP041661.1"/>
</dbReference>
<gene>
    <name evidence="3" type="ORF">ABS311_21110</name>
</gene>
<name>A0ABV1RNT6_9ALTE</name>
<dbReference type="InterPro" id="IPR043144">
    <property type="entry name" value="Mal/L-sulf/L-lact_DH-like_ah"/>
</dbReference>
<comment type="caution">
    <text evidence="3">The sequence shown here is derived from an EMBL/GenBank/DDBJ whole genome shotgun (WGS) entry which is preliminary data.</text>
</comment>
<dbReference type="Gene3D" id="1.10.1530.10">
    <property type="match status" value="1"/>
</dbReference>
<dbReference type="InterPro" id="IPR036111">
    <property type="entry name" value="Mal/L-sulfo/L-lacto_DH-like_sf"/>
</dbReference>
<sequence>MTDIVRFQYEQLLDKLAKALTNLGVPEAMAYQEVAIMLDADKCEVPSHGIRMFPKLVQAISDGLVAPDIEPTEMKTNNAMTVIDYHNGLGRYSSQHAMTRAQVNARKFGIGACIAINTTHWGRAHYYVREAANNGFLGFCTTNAVPSMTLQDCKFAVLGNNPIGIGAPTGDGTAPLVLDMALSQSSVGKIATASRHNRKVEYGLGVNRCGELSDDPDEILDGAVIPMGGYKGESLAIMTECLTSILAGSDNSLELKDDNAPSVDSRSSKLFIALNINASTSLEAYYGKANKFIHSLKKTSVNYRSPGERSWHAAKNNSISIPVHNDIVAELKKFGVV</sequence>
<dbReference type="EMBL" id="JBELOE010000296">
    <property type="protein sequence ID" value="MER2494382.1"/>
    <property type="molecule type" value="Genomic_DNA"/>
</dbReference>
<dbReference type="Pfam" id="PF02615">
    <property type="entry name" value="Ldh_2"/>
    <property type="match status" value="1"/>
</dbReference>
<keyword evidence="2" id="KW-0560">Oxidoreductase</keyword>
<comment type="similarity">
    <text evidence="1">Belongs to the LDH2/MDH2 oxidoreductase family.</text>
</comment>